<keyword evidence="2" id="KW-0812">Transmembrane</keyword>
<dbReference type="EMBL" id="JAEKOZ010000032">
    <property type="protein sequence ID" value="MBJ3812015.1"/>
    <property type="molecule type" value="Genomic_DNA"/>
</dbReference>
<protein>
    <recommendedName>
        <fullName evidence="6">Integral membrane protein</fullName>
    </recommendedName>
</protein>
<dbReference type="EMBL" id="JAEKOZ010000019">
    <property type="protein sequence ID" value="MBJ3810770.1"/>
    <property type="molecule type" value="Genomic_DNA"/>
</dbReference>
<keyword evidence="2" id="KW-1133">Transmembrane helix</keyword>
<feature type="transmembrane region" description="Helical" evidence="2">
    <location>
        <begin position="43"/>
        <end position="60"/>
    </location>
</feature>
<proteinExistence type="predicted"/>
<accession>A0ABS0XFQ1</accession>
<comment type="caution">
    <text evidence="4">The sequence shown here is derived from an EMBL/GenBank/DDBJ whole genome shotgun (WGS) entry which is preliminary data.</text>
</comment>
<organism evidence="4 5">
    <name type="scientific">Streptomyces flavofungini</name>
    <dbReference type="NCBI Taxonomy" id="68200"/>
    <lineage>
        <taxon>Bacteria</taxon>
        <taxon>Bacillati</taxon>
        <taxon>Actinomycetota</taxon>
        <taxon>Actinomycetes</taxon>
        <taxon>Kitasatosporales</taxon>
        <taxon>Streptomycetaceae</taxon>
        <taxon>Streptomyces</taxon>
    </lineage>
</organism>
<evidence type="ECO:0000256" key="1">
    <source>
        <dbReference type="SAM" id="MobiDB-lite"/>
    </source>
</evidence>
<keyword evidence="5" id="KW-1185">Reference proteome</keyword>
<feature type="transmembrane region" description="Helical" evidence="2">
    <location>
        <begin position="6"/>
        <end position="31"/>
    </location>
</feature>
<reference evidence="4 5" key="1">
    <citation type="submission" date="2020-12" db="EMBL/GenBank/DDBJ databases">
        <title>Streptomyces typhae sp. nov., a novel endophytic actinomycete isolated from the root of cattail pollen (Typha angustifolia L.).</title>
        <authorList>
            <person name="Peng C."/>
            <person name="Liu C."/>
        </authorList>
    </citation>
    <scope>NUCLEOTIDE SEQUENCE [LARGE SCALE GENOMIC DNA]</scope>
    <source>
        <strain evidence="4 5">JCM 4753</strain>
    </source>
</reference>
<feature type="region of interest" description="Disordered" evidence="1">
    <location>
        <begin position="61"/>
        <end position="81"/>
    </location>
</feature>
<evidence type="ECO:0000313" key="5">
    <source>
        <dbReference type="Proteomes" id="UP000634780"/>
    </source>
</evidence>
<evidence type="ECO:0000256" key="2">
    <source>
        <dbReference type="SAM" id="Phobius"/>
    </source>
</evidence>
<keyword evidence="2" id="KW-0472">Membrane</keyword>
<name>A0ABS0XFQ1_9ACTN</name>
<dbReference type="Proteomes" id="UP000634780">
    <property type="component" value="Unassembled WGS sequence"/>
</dbReference>
<evidence type="ECO:0000313" key="3">
    <source>
        <dbReference type="EMBL" id="MBJ3810770.1"/>
    </source>
</evidence>
<evidence type="ECO:0008006" key="6">
    <source>
        <dbReference type="Google" id="ProtNLM"/>
    </source>
</evidence>
<gene>
    <name evidence="3" type="ORF">JGB26_27350</name>
    <name evidence="4" type="ORF">JGB26_33875</name>
</gene>
<sequence length="81" mass="7981">MPWWAGFGPVGGVVLILLGVGGALFLFLGGFDVEGHLMMLHGAAKLVAVGLVVVGTTLLARSRGVGGGHGGADDAVESDGP</sequence>
<evidence type="ECO:0000313" key="4">
    <source>
        <dbReference type="EMBL" id="MBJ3812015.1"/>
    </source>
</evidence>